<accession>A0A6C0DHN0</accession>
<reference evidence="1" key="1">
    <citation type="journal article" date="2020" name="Nature">
        <title>Giant virus diversity and host interactions through global metagenomics.</title>
        <authorList>
            <person name="Schulz F."/>
            <person name="Roux S."/>
            <person name="Paez-Espino D."/>
            <person name="Jungbluth S."/>
            <person name="Walsh D.A."/>
            <person name="Denef V.J."/>
            <person name="McMahon K.D."/>
            <person name="Konstantinidis K.T."/>
            <person name="Eloe-Fadrosh E.A."/>
            <person name="Kyrpides N.C."/>
            <person name="Woyke T."/>
        </authorList>
    </citation>
    <scope>NUCLEOTIDE SEQUENCE</scope>
    <source>
        <strain evidence="1">GVMAG-M-3300023174-176</strain>
    </source>
</reference>
<name>A0A6C0DHN0_9ZZZZ</name>
<dbReference type="AlphaFoldDB" id="A0A6C0DHN0"/>
<dbReference type="EMBL" id="MN739613">
    <property type="protein sequence ID" value="QHT15882.1"/>
    <property type="molecule type" value="Genomic_DNA"/>
</dbReference>
<organism evidence="1">
    <name type="scientific">viral metagenome</name>
    <dbReference type="NCBI Taxonomy" id="1070528"/>
    <lineage>
        <taxon>unclassified sequences</taxon>
        <taxon>metagenomes</taxon>
        <taxon>organismal metagenomes</taxon>
    </lineage>
</organism>
<sequence>MSVKVLEIGIGPLNPLIKVFFKMPLNHALEWIQCMTGIPSVIKDEQVEVEFIEIRHLNVYTQTVLPLQLQPYVSMIKEYLTTAKIYEFTDNKLNYIK</sequence>
<proteinExistence type="predicted"/>
<evidence type="ECO:0000313" key="1">
    <source>
        <dbReference type="EMBL" id="QHT15882.1"/>
    </source>
</evidence>
<protein>
    <submittedName>
        <fullName evidence="1">Uncharacterized protein</fullName>
    </submittedName>
</protein>